<dbReference type="EMBL" id="JAHQIW010005060">
    <property type="protein sequence ID" value="KAJ1364772.1"/>
    <property type="molecule type" value="Genomic_DNA"/>
</dbReference>
<organism evidence="2 3">
    <name type="scientific">Parelaphostrongylus tenuis</name>
    <name type="common">Meningeal worm</name>
    <dbReference type="NCBI Taxonomy" id="148309"/>
    <lineage>
        <taxon>Eukaryota</taxon>
        <taxon>Metazoa</taxon>
        <taxon>Ecdysozoa</taxon>
        <taxon>Nematoda</taxon>
        <taxon>Chromadorea</taxon>
        <taxon>Rhabditida</taxon>
        <taxon>Rhabditina</taxon>
        <taxon>Rhabditomorpha</taxon>
        <taxon>Strongyloidea</taxon>
        <taxon>Metastrongylidae</taxon>
        <taxon>Parelaphostrongylus</taxon>
    </lineage>
</organism>
<dbReference type="Proteomes" id="UP001196413">
    <property type="component" value="Unassembled WGS sequence"/>
</dbReference>
<reference evidence="2" key="1">
    <citation type="submission" date="2021-06" db="EMBL/GenBank/DDBJ databases">
        <title>Parelaphostrongylus tenuis whole genome reference sequence.</title>
        <authorList>
            <person name="Garwood T.J."/>
            <person name="Larsen P.A."/>
            <person name="Fountain-Jones N.M."/>
            <person name="Garbe J.R."/>
            <person name="Macchietto M.G."/>
            <person name="Kania S.A."/>
            <person name="Gerhold R.W."/>
            <person name="Richards J.E."/>
            <person name="Wolf T.M."/>
        </authorList>
    </citation>
    <scope>NUCLEOTIDE SEQUENCE</scope>
    <source>
        <strain evidence="2">MNPRO001-30</strain>
        <tissue evidence="2">Meninges</tissue>
    </source>
</reference>
<evidence type="ECO:0000313" key="2">
    <source>
        <dbReference type="EMBL" id="KAJ1364772.1"/>
    </source>
</evidence>
<gene>
    <name evidence="2" type="ORF">KIN20_024929</name>
</gene>
<protein>
    <submittedName>
        <fullName evidence="2">Uncharacterized protein</fullName>
    </submittedName>
</protein>
<name>A0AAD5MUA2_PARTN</name>
<feature type="compositionally biased region" description="Basic and acidic residues" evidence="1">
    <location>
        <begin position="20"/>
        <end position="37"/>
    </location>
</feature>
<evidence type="ECO:0000313" key="3">
    <source>
        <dbReference type="Proteomes" id="UP001196413"/>
    </source>
</evidence>
<accession>A0AAD5MUA2</accession>
<feature type="region of interest" description="Disordered" evidence="1">
    <location>
        <begin position="1"/>
        <end position="37"/>
    </location>
</feature>
<comment type="caution">
    <text evidence="2">The sequence shown here is derived from an EMBL/GenBank/DDBJ whole genome shotgun (WGS) entry which is preliminary data.</text>
</comment>
<dbReference type="AlphaFoldDB" id="A0AAD5MUA2"/>
<keyword evidence="3" id="KW-1185">Reference proteome</keyword>
<proteinExistence type="predicted"/>
<evidence type="ECO:0000256" key="1">
    <source>
        <dbReference type="SAM" id="MobiDB-lite"/>
    </source>
</evidence>
<sequence>MRSVRLGSAVHPSIFGENPTRSRESQSTETSEIRAKDQQIRIESTSGCIRDDKNAKSLHYTVIPVYKRLISARLMMFSAIFRPTLFYDHYNHGFYW</sequence>